<reference evidence="2" key="1">
    <citation type="journal article" date="2022" name="bioRxiv">
        <title>Sequencing and chromosome-scale assembly of the giantPleurodeles waltlgenome.</title>
        <authorList>
            <person name="Brown T."/>
            <person name="Elewa A."/>
            <person name="Iarovenko S."/>
            <person name="Subramanian E."/>
            <person name="Araus A.J."/>
            <person name="Petzold A."/>
            <person name="Susuki M."/>
            <person name="Suzuki K.-i.T."/>
            <person name="Hayashi T."/>
            <person name="Toyoda A."/>
            <person name="Oliveira C."/>
            <person name="Osipova E."/>
            <person name="Leigh N.D."/>
            <person name="Simon A."/>
            <person name="Yun M.H."/>
        </authorList>
    </citation>
    <scope>NUCLEOTIDE SEQUENCE</scope>
    <source>
        <strain evidence="2">20211129_DDA</strain>
        <tissue evidence="2">Liver</tissue>
    </source>
</reference>
<dbReference type="AlphaFoldDB" id="A0AAV7PP25"/>
<feature type="compositionally biased region" description="Polar residues" evidence="1">
    <location>
        <begin position="44"/>
        <end position="53"/>
    </location>
</feature>
<feature type="compositionally biased region" description="Basic and acidic residues" evidence="1">
    <location>
        <begin position="256"/>
        <end position="269"/>
    </location>
</feature>
<dbReference type="Proteomes" id="UP001066276">
    <property type="component" value="Chromosome 7"/>
</dbReference>
<feature type="region of interest" description="Disordered" evidence="1">
    <location>
        <begin position="1"/>
        <end position="60"/>
    </location>
</feature>
<organism evidence="2 3">
    <name type="scientific">Pleurodeles waltl</name>
    <name type="common">Iberian ribbed newt</name>
    <dbReference type="NCBI Taxonomy" id="8319"/>
    <lineage>
        <taxon>Eukaryota</taxon>
        <taxon>Metazoa</taxon>
        <taxon>Chordata</taxon>
        <taxon>Craniata</taxon>
        <taxon>Vertebrata</taxon>
        <taxon>Euteleostomi</taxon>
        <taxon>Amphibia</taxon>
        <taxon>Batrachia</taxon>
        <taxon>Caudata</taxon>
        <taxon>Salamandroidea</taxon>
        <taxon>Salamandridae</taxon>
        <taxon>Pleurodelinae</taxon>
        <taxon>Pleurodeles</taxon>
    </lineage>
</organism>
<protein>
    <submittedName>
        <fullName evidence="2">Uncharacterized protein</fullName>
    </submittedName>
</protein>
<feature type="compositionally biased region" description="Low complexity" evidence="1">
    <location>
        <begin position="26"/>
        <end position="38"/>
    </location>
</feature>
<accession>A0AAV7PP25</accession>
<keyword evidence="3" id="KW-1185">Reference proteome</keyword>
<evidence type="ECO:0000256" key="1">
    <source>
        <dbReference type="SAM" id="MobiDB-lite"/>
    </source>
</evidence>
<name>A0AAV7PP25_PLEWA</name>
<comment type="caution">
    <text evidence="2">The sequence shown here is derived from an EMBL/GenBank/DDBJ whole genome shotgun (WGS) entry which is preliminary data.</text>
</comment>
<sequence>MVGARPSPRPTDLDAGASPLITASPGRAAGRQGCAARGFPHSPVAQSARTSPRPTGLDAGTPLFPVSPLVPDRFLSDPGCVCLIPVATATRSFFRPRSRRSGLAGCQTTRAAWKGGNGRPRRSALPPPYLKYPRSSSVHIALVCKASLLGQPRFCVYPVCGTHIATPGHTSHLVNILVAEATRNIIQGHILAGILQQLPEPHHLPLLQQGVQESLHPHPEVPVPAAEVVWITARPPLAPGLLGAFPQRLAGGLQQPEEREPKDQRDPWA</sequence>
<gene>
    <name evidence="2" type="ORF">NDU88_007019</name>
</gene>
<proteinExistence type="predicted"/>
<dbReference type="EMBL" id="JANPWB010000011">
    <property type="protein sequence ID" value="KAJ1128644.1"/>
    <property type="molecule type" value="Genomic_DNA"/>
</dbReference>
<feature type="region of interest" description="Disordered" evidence="1">
    <location>
        <begin position="248"/>
        <end position="269"/>
    </location>
</feature>
<evidence type="ECO:0000313" key="2">
    <source>
        <dbReference type="EMBL" id="KAJ1128644.1"/>
    </source>
</evidence>
<evidence type="ECO:0000313" key="3">
    <source>
        <dbReference type="Proteomes" id="UP001066276"/>
    </source>
</evidence>